<dbReference type="Proteomes" id="UP000620366">
    <property type="component" value="Unassembled WGS sequence"/>
</dbReference>
<sequence length="92" mass="10623">MCRIVDLRSKEVINMKDGSRLGYICDVEIDVCSGKLTAIVVPGAPKFFGLFGREEDIVISWDEIEKIGEDIILVFVDLPERCTRKYKKWKRE</sequence>
<reference evidence="2" key="1">
    <citation type="submission" date="2020-08" db="EMBL/GenBank/DDBJ databases">
        <title>Genome public.</title>
        <authorList>
            <person name="Liu C."/>
            <person name="Sun Q."/>
        </authorList>
    </citation>
    <scope>NUCLEOTIDE SEQUENCE</scope>
    <source>
        <strain evidence="2">BX7</strain>
    </source>
</reference>
<feature type="domain" description="PRC-barrel" evidence="1">
    <location>
        <begin position="3"/>
        <end position="76"/>
    </location>
</feature>
<keyword evidence="3" id="KW-1185">Reference proteome</keyword>
<proteinExistence type="predicted"/>
<dbReference type="NCBIfam" id="TIGR02888">
    <property type="entry name" value="spore_YlmC_YmxH"/>
    <property type="match status" value="1"/>
</dbReference>
<protein>
    <submittedName>
        <fullName evidence="2">YlmC/YmxH family sporulation protein</fullName>
    </submittedName>
</protein>
<dbReference type="EMBL" id="JACRSP010000004">
    <property type="protein sequence ID" value="MBC8536966.1"/>
    <property type="molecule type" value="Genomic_DNA"/>
</dbReference>
<evidence type="ECO:0000313" key="2">
    <source>
        <dbReference type="EMBL" id="MBC8536966.1"/>
    </source>
</evidence>
<name>A0A926DFM0_9FIRM</name>
<gene>
    <name evidence="2" type="ORF">H8695_09735</name>
</gene>
<organism evidence="2 3">
    <name type="scientific">Feifania hominis</name>
    <dbReference type="NCBI Taxonomy" id="2763660"/>
    <lineage>
        <taxon>Bacteria</taxon>
        <taxon>Bacillati</taxon>
        <taxon>Bacillota</taxon>
        <taxon>Clostridia</taxon>
        <taxon>Eubacteriales</taxon>
        <taxon>Feifaniaceae</taxon>
        <taxon>Feifania</taxon>
    </lineage>
</organism>
<evidence type="ECO:0000313" key="3">
    <source>
        <dbReference type="Proteomes" id="UP000620366"/>
    </source>
</evidence>
<dbReference type="PANTHER" id="PTHR40061:SF1">
    <property type="entry name" value="SPORULATION PROTEIN YLMC-RELATED"/>
    <property type="match status" value="1"/>
</dbReference>
<dbReference type="RefSeq" id="WP_249301063.1">
    <property type="nucleotide sequence ID" value="NZ_JACRSP010000004.1"/>
</dbReference>
<dbReference type="AlphaFoldDB" id="A0A926DFM0"/>
<accession>A0A926DFM0</accession>
<dbReference type="InterPro" id="IPR027275">
    <property type="entry name" value="PRC-brl_dom"/>
</dbReference>
<dbReference type="Pfam" id="PF05239">
    <property type="entry name" value="PRC"/>
    <property type="match status" value="1"/>
</dbReference>
<dbReference type="Gene3D" id="2.30.30.240">
    <property type="entry name" value="PRC-barrel domain"/>
    <property type="match status" value="1"/>
</dbReference>
<evidence type="ECO:0000259" key="1">
    <source>
        <dbReference type="Pfam" id="PF05239"/>
    </source>
</evidence>
<dbReference type="SUPFAM" id="SSF50346">
    <property type="entry name" value="PRC-barrel domain"/>
    <property type="match status" value="1"/>
</dbReference>
<dbReference type="InterPro" id="IPR014238">
    <property type="entry name" value="Spore_YlmC/YmxH"/>
</dbReference>
<comment type="caution">
    <text evidence="2">The sequence shown here is derived from an EMBL/GenBank/DDBJ whole genome shotgun (WGS) entry which is preliminary data.</text>
</comment>
<dbReference type="InterPro" id="IPR011033">
    <property type="entry name" value="PRC_barrel-like_sf"/>
</dbReference>
<dbReference type="PANTHER" id="PTHR40061">
    <property type="entry name" value="SPORULATION PROTEIN YLMC-RELATED"/>
    <property type="match status" value="1"/>
</dbReference>